<evidence type="ECO:0000313" key="1">
    <source>
        <dbReference type="EMBL" id="ASI99913.1"/>
    </source>
</evidence>
<keyword evidence="2" id="KW-1185">Reference proteome</keyword>
<gene>
    <name evidence="1" type="ORF">A3L02_03750</name>
</gene>
<dbReference type="Proteomes" id="UP000197156">
    <property type="component" value="Chromosome"/>
</dbReference>
<dbReference type="OrthoDB" id="101979at2157"/>
<dbReference type="AlphaFoldDB" id="A0A218P4R8"/>
<protein>
    <submittedName>
        <fullName evidence="1">Uncharacterized protein</fullName>
    </submittedName>
</protein>
<organism evidence="1 2">
    <name type="scientific">Thermococcus celer Vu 13 = JCM 8558</name>
    <dbReference type="NCBI Taxonomy" id="1293037"/>
    <lineage>
        <taxon>Archaea</taxon>
        <taxon>Methanobacteriati</taxon>
        <taxon>Methanobacteriota</taxon>
        <taxon>Thermococci</taxon>
        <taxon>Thermococcales</taxon>
        <taxon>Thermococcaceae</taxon>
        <taxon>Thermococcus</taxon>
    </lineage>
</organism>
<reference evidence="1 2" key="1">
    <citation type="submission" date="2016-03" db="EMBL/GenBank/DDBJ databases">
        <title>Complete genome sequence of Thermococcus celer.</title>
        <authorList>
            <person name="Oger P.M."/>
        </authorList>
    </citation>
    <scope>NUCLEOTIDE SEQUENCE [LARGE SCALE GENOMIC DNA]</scope>
    <source>
        <strain evidence="1 2">Vu 13</strain>
    </source>
</reference>
<sequence>MKRAGAVGFTVLVVMAVLLVVVLGSSYRFQESVVVRPGERYVYELDGYSWTTLQFTIRSTGPVTVCITDGTGLNALYSGGEAICLFKVDGATNVDRVWRFPKNGPLYLVVIPKSKEGPVSLHLNVKGGVRFW</sequence>
<evidence type="ECO:0000313" key="2">
    <source>
        <dbReference type="Proteomes" id="UP000197156"/>
    </source>
</evidence>
<dbReference type="KEGG" id="tce:A3L02_03750"/>
<proteinExistence type="predicted"/>
<accession>A0A218P4R8</accession>
<dbReference type="EMBL" id="CP014854">
    <property type="protein sequence ID" value="ASI99913.1"/>
    <property type="molecule type" value="Genomic_DNA"/>
</dbReference>
<name>A0A218P4R8_THECE</name>